<protein>
    <recommendedName>
        <fullName evidence="4">Basic proline-rich protein</fullName>
    </recommendedName>
</protein>
<feature type="compositionally biased region" description="Polar residues" evidence="1">
    <location>
        <begin position="156"/>
        <end position="179"/>
    </location>
</feature>
<comment type="caution">
    <text evidence="2">The sequence shown here is derived from an EMBL/GenBank/DDBJ whole genome shotgun (WGS) entry which is preliminary data.</text>
</comment>
<feature type="compositionally biased region" description="Low complexity" evidence="1">
    <location>
        <begin position="188"/>
        <end position="207"/>
    </location>
</feature>
<dbReference type="AlphaFoldDB" id="A0A420HF38"/>
<evidence type="ECO:0000256" key="1">
    <source>
        <dbReference type="SAM" id="MobiDB-lite"/>
    </source>
</evidence>
<feature type="region of interest" description="Disordered" evidence="1">
    <location>
        <begin position="240"/>
        <end position="269"/>
    </location>
</feature>
<feature type="compositionally biased region" description="Low complexity" evidence="1">
    <location>
        <begin position="45"/>
        <end position="73"/>
    </location>
</feature>
<reference evidence="2 3" key="1">
    <citation type="journal article" date="2018" name="BMC Genomics">
        <title>Comparative genome analyses reveal sequence features reflecting distinct modes of host-adaptation between dicot and monocot powdery mildew.</title>
        <authorList>
            <person name="Wu Y."/>
            <person name="Ma X."/>
            <person name="Pan Z."/>
            <person name="Kale S.D."/>
            <person name="Song Y."/>
            <person name="King H."/>
            <person name="Zhang Q."/>
            <person name="Presley C."/>
            <person name="Deng X."/>
            <person name="Wei C.I."/>
            <person name="Xiao S."/>
        </authorList>
    </citation>
    <scope>NUCLEOTIDE SEQUENCE [LARGE SCALE GENOMIC DNA]</scope>
    <source>
        <strain evidence="2">UMSG3</strain>
    </source>
</reference>
<keyword evidence="3" id="KW-1185">Reference proteome</keyword>
<gene>
    <name evidence="2" type="ORF">GcM3_198030</name>
</gene>
<accession>A0A420HF38</accession>
<evidence type="ECO:0008006" key="4">
    <source>
        <dbReference type="Google" id="ProtNLM"/>
    </source>
</evidence>
<feature type="compositionally biased region" description="Low complexity" evidence="1">
    <location>
        <begin position="240"/>
        <end position="261"/>
    </location>
</feature>
<proteinExistence type="predicted"/>
<organism evidence="2 3">
    <name type="scientific">Golovinomyces cichoracearum</name>
    <dbReference type="NCBI Taxonomy" id="62708"/>
    <lineage>
        <taxon>Eukaryota</taxon>
        <taxon>Fungi</taxon>
        <taxon>Dikarya</taxon>
        <taxon>Ascomycota</taxon>
        <taxon>Pezizomycotina</taxon>
        <taxon>Leotiomycetes</taxon>
        <taxon>Erysiphales</taxon>
        <taxon>Erysiphaceae</taxon>
        <taxon>Golovinomyces</taxon>
    </lineage>
</organism>
<evidence type="ECO:0000313" key="3">
    <source>
        <dbReference type="Proteomes" id="UP000283383"/>
    </source>
</evidence>
<dbReference type="STRING" id="62708.A0A420HF38"/>
<dbReference type="EMBL" id="MCBQ01019881">
    <property type="protein sequence ID" value="RKF55999.1"/>
    <property type="molecule type" value="Genomic_DNA"/>
</dbReference>
<dbReference type="Proteomes" id="UP000283383">
    <property type="component" value="Unassembled WGS sequence"/>
</dbReference>
<name>A0A420HF38_9PEZI</name>
<evidence type="ECO:0000313" key="2">
    <source>
        <dbReference type="EMBL" id="RKF55999.1"/>
    </source>
</evidence>
<feature type="region of interest" description="Disordered" evidence="1">
    <location>
        <begin position="36"/>
        <end position="92"/>
    </location>
</feature>
<feature type="region of interest" description="Disordered" evidence="1">
    <location>
        <begin position="146"/>
        <end position="207"/>
    </location>
</feature>
<sequence length="343" mass="37591">MDPVHEVERIEGFRSTPLTLRLKNSSFHLHHKYHSASEISSARQTTHSSLSTSGSPSSNTQTALDSPPSASSPLQGSLHLRPSNNVSQPPSMVRAQSMPVYNSVNLMVNSPIRRSASPRGTVPRMRSPRKPIDEVFVGFPNLPNSSLPRNLDLVSGNESPTSETLVGSNSPTNSNNATYFRSRRPESPRLSLQKTPTSSSNLSPSASFTYQPSMYSSRINDQNYNLNYCYSGSVSYPGSLSHSIPSTPTSTRSRSSSISSLETIPDSPDAEEAALIADQISDPEIDAGILDSFEVPKRRILRDINSGRARVLGTGFIREKRKRWSVCGGERRGDLNLDTIWED</sequence>